<evidence type="ECO:0000256" key="1">
    <source>
        <dbReference type="ARBA" id="ARBA00004752"/>
    </source>
</evidence>
<dbReference type="STRING" id="260552.Mag101_07890"/>
<comment type="pathway">
    <text evidence="1">Cell wall biogenesis; peptidoglycan biosynthesis.</text>
</comment>
<dbReference type="InterPro" id="IPR001264">
    <property type="entry name" value="Glyco_trans_51"/>
</dbReference>
<dbReference type="Gene3D" id="1.10.3810.10">
    <property type="entry name" value="Biosynthetic peptidoglycan transglycosylase-like"/>
    <property type="match status" value="1"/>
</dbReference>
<dbReference type="InterPro" id="IPR036950">
    <property type="entry name" value="PBP_transglycosylase"/>
</dbReference>
<evidence type="ECO:0000313" key="4">
    <source>
        <dbReference type="EMBL" id="AQQ67573.1"/>
    </source>
</evidence>
<keyword evidence="2" id="KW-0808">Transferase</keyword>
<dbReference type="InterPro" id="IPR023346">
    <property type="entry name" value="Lysozyme-like_dom_sf"/>
</dbReference>
<dbReference type="InterPro" id="IPR050396">
    <property type="entry name" value="Glycosyltr_51/Transpeptidase"/>
</dbReference>
<dbReference type="Proteomes" id="UP000188219">
    <property type="component" value="Chromosome"/>
</dbReference>
<dbReference type="PANTHER" id="PTHR32282:SF15">
    <property type="entry name" value="PENICILLIN-BINDING PROTEIN 1C"/>
    <property type="match status" value="1"/>
</dbReference>
<protein>
    <recommendedName>
        <fullName evidence="3">Glycosyl transferase family 51 domain-containing protein</fullName>
    </recommendedName>
</protein>
<keyword evidence="5" id="KW-1185">Reference proteome</keyword>
<evidence type="ECO:0000256" key="2">
    <source>
        <dbReference type="ARBA" id="ARBA00022679"/>
    </source>
</evidence>
<reference evidence="4" key="1">
    <citation type="submission" date="2017-02" db="EMBL/GenBank/DDBJ databases">
        <title>Genome of Microbulbifer agarilyticus GP101.</title>
        <authorList>
            <person name="Jung J."/>
            <person name="Bae S.S."/>
            <person name="Baek K."/>
        </authorList>
    </citation>
    <scope>NUCLEOTIDE SEQUENCE [LARGE SCALE GENOMIC DNA]</scope>
    <source>
        <strain evidence="4">GP101</strain>
    </source>
</reference>
<feature type="domain" description="Glycosyl transferase family 51" evidence="3">
    <location>
        <begin position="24"/>
        <end position="178"/>
    </location>
</feature>
<proteinExistence type="predicted"/>
<dbReference type="GO" id="GO:0009252">
    <property type="term" value="P:peptidoglycan biosynthetic process"/>
    <property type="evidence" value="ECO:0007669"/>
    <property type="project" value="TreeGrafter"/>
</dbReference>
<organism evidence="4 5">
    <name type="scientific">Microbulbifer agarilyticus</name>
    <dbReference type="NCBI Taxonomy" id="260552"/>
    <lineage>
        <taxon>Bacteria</taxon>
        <taxon>Pseudomonadati</taxon>
        <taxon>Pseudomonadota</taxon>
        <taxon>Gammaproteobacteria</taxon>
        <taxon>Cellvibrionales</taxon>
        <taxon>Microbulbiferaceae</taxon>
        <taxon>Microbulbifer</taxon>
    </lineage>
</organism>
<dbReference type="KEGG" id="maga:Mag101_07890"/>
<dbReference type="OrthoDB" id="9766909at2"/>
<dbReference type="EMBL" id="CP019650">
    <property type="protein sequence ID" value="AQQ67573.1"/>
    <property type="molecule type" value="Genomic_DNA"/>
</dbReference>
<dbReference type="RefSeq" id="WP_077403156.1">
    <property type="nucleotide sequence ID" value="NZ_CP019650.1"/>
</dbReference>
<evidence type="ECO:0000259" key="3">
    <source>
        <dbReference type="Pfam" id="PF00912"/>
    </source>
</evidence>
<dbReference type="SUPFAM" id="SSF53955">
    <property type="entry name" value="Lysozyme-like"/>
    <property type="match status" value="1"/>
</dbReference>
<evidence type="ECO:0000313" key="5">
    <source>
        <dbReference type="Proteomes" id="UP000188219"/>
    </source>
</evidence>
<dbReference type="GO" id="GO:0030288">
    <property type="term" value="C:outer membrane-bounded periplasmic space"/>
    <property type="evidence" value="ECO:0007669"/>
    <property type="project" value="TreeGrafter"/>
</dbReference>
<dbReference type="AlphaFoldDB" id="A0A1Q2M4B7"/>
<name>A0A1Q2M4B7_9GAMM</name>
<dbReference type="PANTHER" id="PTHR32282">
    <property type="entry name" value="BINDING PROTEIN TRANSPEPTIDASE, PUTATIVE-RELATED"/>
    <property type="match status" value="1"/>
</dbReference>
<gene>
    <name evidence="4" type="ORF">Mag101_07890</name>
</gene>
<accession>A0A1Q2M4B7</accession>
<dbReference type="Pfam" id="PF00912">
    <property type="entry name" value="Transgly"/>
    <property type="match status" value="1"/>
</dbReference>
<dbReference type="GO" id="GO:0008955">
    <property type="term" value="F:peptidoglycan glycosyltransferase activity"/>
    <property type="evidence" value="ECO:0007669"/>
    <property type="project" value="TreeGrafter"/>
</dbReference>
<sequence>MKSEDDWSRLVQSIDKIRLEEMNRKLPENLLAYLVAGEDHRFWLHFGFDPIGLLRAAWNSKIHNRREGGSTIAMQLVRVVTGNYELSLKRKLNEIYLATRLTLYLERSEILKLYLSIAYYGWDMHGISKACKHLNLNKDALNDFEAASLVARLKYPEPRYFNDHKNKKIKIRAIHIINRFNKLNSVGQYGTI</sequence>